<name>A0A1H5P581_9FLAO</name>
<gene>
    <name evidence="1" type="ORF">SAMN04488034_10924</name>
</gene>
<reference evidence="1 2" key="1">
    <citation type="submission" date="2016-10" db="EMBL/GenBank/DDBJ databases">
        <authorList>
            <person name="de Groot N.N."/>
        </authorList>
    </citation>
    <scope>NUCLEOTIDE SEQUENCE [LARGE SCALE GENOMIC DNA]</scope>
    <source>
        <strain evidence="1 2">DSM 23553</strain>
    </source>
</reference>
<dbReference type="STRING" id="390640.SAMN04488034_10924"/>
<dbReference type="Proteomes" id="UP000199448">
    <property type="component" value="Unassembled WGS sequence"/>
</dbReference>
<evidence type="ECO:0000313" key="2">
    <source>
        <dbReference type="Proteomes" id="UP000199448"/>
    </source>
</evidence>
<dbReference type="AlphaFoldDB" id="A0A1H5P581"/>
<dbReference type="RefSeq" id="WP_093114069.1">
    <property type="nucleotide sequence ID" value="NZ_FNGG01000009.1"/>
</dbReference>
<sequence>MKNNSFTARDFFQNYYKELSESRYPLDPTFLKENYRKFIRDYEFFLTEFVGDQLTMNPDQKDFIEIEKAFILILLEELKKRHLEIENIKEEIIEEYLQLNNIPKSEVPWFKNEDPHALEWDSYMQHKEEIEVYEMNHEKIGKETWLEFYSYRGKVLFLRIKANRLGYEFSNEENIAFQKIEKEVEVPSPEYHNTTGTQKLLFLQELGLIDYLKQINPSLSTNKLAKVLGAITGERYLQPALNAMQGEQKFKDKKSPYYSKKNLPRVKDQLIQWGFTVTSGKD</sequence>
<protein>
    <submittedName>
        <fullName evidence="1">Uncharacterized protein</fullName>
    </submittedName>
</protein>
<proteinExistence type="predicted"/>
<organism evidence="1 2">
    <name type="scientific">Salinimicrobium catena</name>
    <dbReference type="NCBI Taxonomy" id="390640"/>
    <lineage>
        <taxon>Bacteria</taxon>
        <taxon>Pseudomonadati</taxon>
        <taxon>Bacteroidota</taxon>
        <taxon>Flavobacteriia</taxon>
        <taxon>Flavobacteriales</taxon>
        <taxon>Flavobacteriaceae</taxon>
        <taxon>Salinimicrobium</taxon>
    </lineage>
</organism>
<dbReference type="EMBL" id="FNUG01000009">
    <property type="protein sequence ID" value="SEF09036.1"/>
    <property type="molecule type" value="Genomic_DNA"/>
</dbReference>
<keyword evidence="2" id="KW-1185">Reference proteome</keyword>
<evidence type="ECO:0000313" key="1">
    <source>
        <dbReference type="EMBL" id="SEF09036.1"/>
    </source>
</evidence>
<accession>A0A1H5P581</accession>